<protein>
    <submittedName>
        <fullName evidence="2">Uncharacterized protein</fullName>
    </submittedName>
</protein>
<dbReference type="AlphaFoldDB" id="A0A5M6DNQ2"/>
<name>A0A5M6DNQ2_9BACT</name>
<evidence type="ECO:0000313" key="3">
    <source>
        <dbReference type="Proteomes" id="UP000324479"/>
    </source>
</evidence>
<keyword evidence="3" id="KW-1185">Reference proteome</keyword>
<feature type="region of interest" description="Disordered" evidence="1">
    <location>
        <begin position="1"/>
        <end position="23"/>
    </location>
</feature>
<dbReference type="InterPro" id="IPR006311">
    <property type="entry name" value="TAT_signal"/>
</dbReference>
<comment type="caution">
    <text evidence="2">The sequence shown here is derived from an EMBL/GenBank/DDBJ whole genome shotgun (WGS) entry which is preliminary data.</text>
</comment>
<proteinExistence type="predicted"/>
<evidence type="ECO:0000313" key="2">
    <source>
        <dbReference type="EMBL" id="KAA5547065.1"/>
    </source>
</evidence>
<organism evidence="2 3">
    <name type="scientific">Roseiconus nitratireducens</name>
    <dbReference type="NCBI Taxonomy" id="2605748"/>
    <lineage>
        <taxon>Bacteria</taxon>
        <taxon>Pseudomonadati</taxon>
        <taxon>Planctomycetota</taxon>
        <taxon>Planctomycetia</taxon>
        <taxon>Pirellulales</taxon>
        <taxon>Pirellulaceae</taxon>
        <taxon>Roseiconus</taxon>
    </lineage>
</organism>
<dbReference type="Proteomes" id="UP000324479">
    <property type="component" value="Unassembled WGS sequence"/>
</dbReference>
<dbReference type="RefSeq" id="WP_150074172.1">
    <property type="nucleotide sequence ID" value="NZ_VWOX01000001.1"/>
</dbReference>
<feature type="compositionally biased region" description="Polar residues" evidence="1">
    <location>
        <begin position="1"/>
        <end position="11"/>
    </location>
</feature>
<gene>
    <name evidence="2" type="ORF">FYK55_01205</name>
</gene>
<feature type="region of interest" description="Disordered" evidence="1">
    <location>
        <begin position="50"/>
        <end position="218"/>
    </location>
</feature>
<sequence>MCDQPQKQGDSLDQMVDQTRRGRLDRRGLLRRAVALGLSSSAAYQLLGKTQAAAQDGPSGRQYTTLRHGEEGSHRARLTHGESSLPHLPTHDPHPPGRVTTYAIGEEGNPTPTAAVGENGRPPVTTQAVGEEGGSPPKTLAVGEEAPTCPTPRPTTYRVGEESSVTTRAWGEESTGRPTPTTLAVGEEGGKPISRPTPPATTQAVGEEGGVLPRFSEPSGIRNVLPQNWKSFRRW</sequence>
<reference evidence="2 3" key="1">
    <citation type="submission" date="2019-08" db="EMBL/GenBank/DDBJ databases">
        <authorList>
            <person name="Dhanesh K."/>
            <person name="Kumar G."/>
            <person name="Sasikala C."/>
            <person name="Venkata Ramana C."/>
        </authorList>
    </citation>
    <scope>NUCLEOTIDE SEQUENCE [LARGE SCALE GENOMIC DNA]</scope>
    <source>
        <strain evidence="2 3">JC645</strain>
    </source>
</reference>
<accession>A0A5M6DNQ2</accession>
<dbReference type="PROSITE" id="PS51318">
    <property type="entry name" value="TAT"/>
    <property type="match status" value="1"/>
</dbReference>
<evidence type="ECO:0000256" key="1">
    <source>
        <dbReference type="SAM" id="MobiDB-lite"/>
    </source>
</evidence>
<dbReference type="EMBL" id="VWOX01000001">
    <property type="protein sequence ID" value="KAA5547065.1"/>
    <property type="molecule type" value="Genomic_DNA"/>
</dbReference>